<dbReference type="InterPro" id="IPR055377">
    <property type="entry name" value="GH3_M"/>
</dbReference>
<dbReference type="PANTHER" id="PTHR31901">
    <property type="entry name" value="GH3 DOMAIN-CONTAINING PROTEIN"/>
    <property type="match status" value="1"/>
</dbReference>
<feature type="domain" description="GH3 middle" evidence="2">
    <location>
        <begin position="351"/>
        <end position="433"/>
    </location>
</feature>
<name>A0ABP0TPL4_9BRYO</name>
<dbReference type="InterPro" id="IPR004993">
    <property type="entry name" value="GH3"/>
</dbReference>
<dbReference type="EMBL" id="OZ019905">
    <property type="protein sequence ID" value="CAK9201330.1"/>
    <property type="molecule type" value="Genomic_DNA"/>
</dbReference>
<feature type="domain" description="GH3 C-terminal" evidence="3">
    <location>
        <begin position="448"/>
        <end position="567"/>
    </location>
</feature>
<evidence type="ECO:0008006" key="6">
    <source>
        <dbReference type="Google" id="ProtNLM"/>
    </source>
</evidence>
<protein>
    <recommendedName>
        <fullName evidence="6">GH3 auxin-responsive promoter</fullName>
    </recommendedName>
</protein>
<dbReference type="Pfam" id="PF23572">
    <property type="entry name" value="GH3_C"/>
    <property type="match status" value="1"/>
</dbReference>
<evidence type="ECO:0000256" key="1">
    <source>
        <dbReference type="ARBA" id="ARBA00008068"/>
    </source>
</evidence>
<evidence type="ECO:0000259" key="2">
    <source>
        <dbReference type="Pfam" id="PF23571"/>
    </source>
</evidence>
<gene>
    <name evidence="4" type="ORF">CSSPTR1EN2_LOCUS5853</name>
</gene>
<organism evidence="4 5">
    <name type="scientific">Sphagnum troendelagicum</name>
    <dbReference type="NCBI Taxonomy" id="128251"/>
    <lineage>
        <taxon>Eukaryota</taxon>
        <taxon>Viridiplantae</taxon>
        <taxon>Streptophyta</taxon>
        <taxon>Embryophyta</taxon>
        <taxon>Bryophyta</taxon>
        <taxon>Sphagnophytina</taxon>
        <taxon>Sphagnopsida</taxon>
        <taxon>Sphagnales</taxon>
        <taxon>Sphagnaceae</taxon>
        <taxon>Sphagnum</taxon>
    </lineage>
</organism>
<dbReference type="Pfam" id="PF03321">
    <property type="entry name" value="GH3"/>
    <property type="match status" value="1"/>
</dbReference>
<evidence type="ECO:0000259" key="3">
    <source>
        <dbReference type="Pfam" id="PF23572"/>
    </source>
</evidence>
<proteinExistence type="inferred from homology"/>
<keyword evidence="5" id="KW-1185">Reference proteome</keyword>
<dbReference type="InterPro" id="IPR055378">
    <property type="entry name" value="GH3_C"/>
</dbReference>
<sequence>MKWGINCEAPDFDPQGFVDLVAEDVGLIQQMKLQEILSHNGNVEYLQRHGLNGRTDAASFKKCVPVVSYADMQPDILRLVNGETAPILTADPISEFSLSSGTTDGKSKFIPVTGGAREIFFFCRRLVSAMLRKVIKIWCDGKTLDFIVAGQQIETPSGLKAGASSTNYFRSPMFRRRPFDPSNVSCSPDEVVLCGDLNQSMYCHLVCALVQAPEIVKVHATFASTVVSAIRMLQSSLHDICEDIRQGRLNDRITDPEARKAVEKLLKPDPDLASMIERECPKNDWAGVISRIWPNTMYVAGVLSGSMKQYVPILKYFAGDVPLISFGYSASECSIVGLNVQLDCAPEKVVYMIWPETAYYEFIPVADALHDADLTNNNTGDILQLVDLADLELEKKYEIVVTNVSGLYRYQLGDILKVKGFRKTAPIVEIIQRKNVNLSIHSEKIEEEELQAVVMKATQQLAGTSMELEDFSSTVDIVSSPGCYVLFWEITTRGDNKPLDVEVLQMCANTIDGGFNEIYQEWRAAGRIGPLELHIVKRGAFNKVVTSAVSKGASALQYKISRCIKSPSATLEILNAAVVATFKSQLKFSDHAPRGSSLALRS</sequence>
<dbReference type="Proteomes" id="UP001497512">
    <property type="component" value="Chromosome 13"/>
</dbReference>
<reference evidence="4" key="1">
    <citation type="submission" date="2024-02" db="EMBL/GenBank/DDBJ databases">
        <authorList>
            <consortium name="ELIXIR-Norway"/>
            <consortium name="Elixir Norway"/>
        </authorList>
    </citation>
    <scope>NUCLEOTIDE SEQUENCE</scope>
</reference>
<dbReference type="PANTHER" id="PTHR31901:SF48">
    <property type="entry name" value="INDOLE-3-ACETIC ACID-AMIDO SYNTHETASE GH3.10"/>
    <property type="match status" value="1"/>
</dbReference>
<evidence type="ECO:0000313" key="5">
    <source>
        <dbReference type="Proteomes" id="UP001497512"/>
    </source>
</evidence>
<comment type="similarity">
    <text evidence="1">Belongs to the IAA-amido conjugating enzyme family.</text>
</comment>
<dbReference type="Pfam" id="PF23571">
    <property type="entry name" value="GH3_M"/>
    <property type="match status" value="1"/>
</dbReference>
<accession>A0ABP0TPL4</accession>
<evidence type="ECO:0000313" key="4">
    <source>
        <dbReference type="EMBL" id="CAK9201330.1"/>
    </source>
</evidence>